<feature type="region of interest" description="Disordered" evidence="5">
    <location>
        <begin position="281"/>
        <end position="350"/>
    </location>
</feature>
<evidence type="ECO:0000256" key="6">
    <source>
        <dbReference type="SAM" id="Phobius"/>
    </source>
</evidence>
<feature type="transmembrane region" description="Helical" evidence="6">
    <location>
        <begin position="6"/>
        <end position="32"/>
    </location>
</feature>
<gene>
    <name evidence="8" type="ordered locus">Acel_0185</name>
</gene>
<dbReference type="Pfam" id="PF14378">
    <property type="entry name" value="PAP2_3"/>
    <property type="match status" value="1"/>
</dbReference>
<evidence type="ECO:0000313" key="8">
    <source>
        <dbReference type="EMBL" id="ABK51960.1"/>
    </source>
</evidence>
<dbReference type="KEGG" id="ace:Acel_0185"/>
<keyword evidence="9" id="KW-1185">Reference proteome</keyword>
<dbReference type="PANTHER" id="PTHR31310">
    <property type="match status" value="1"/>
</dbReference>
<dbReference type="PROSITE" id="PS51257">
    <property type="entry name" value="PROKAR_LIPOPROTEIN"/>
    <property type="match status" value="1"/>
</dbReference>
<evidence type="ECO:0000256" key="1">
    <source>
        <dbReference type="ARBA" id="ARBA00004141"/>
    </source>
</evidence>
<feature type="transmembrane region" description="Helical" evidence="6">
    <location>
        <begin position="150"/>
        <end position="168"/>
    </location>
</feature>
<protein>
    <recommendedName>
        <fullName evidence="7">Inositolphosphotransferase Aur1/Ipt1 domain-containing protein</fullName>
    </recommendedName>
</protein>
<evidence type="ECO:0000256" key="4">
    <source>
        <dbReference type="ARBA" id="ARBA00023136"/>
    </source>
</evidence>
<dbReference type="CDD" id="cd03386">
    <property type="entry name" value="PAP2_Aur1_like"/>
    <property type="match status" value="1"/>
</dbReference>
<dbReference type="eggNOG" id="COG3266">
    <property type="taxonomic scope" value="Bacteria"/>
</dbReference>
<dbReference type="InterPro" id="IPR026841">
    <property type="entry name" value="Aur1/Ipt1"/>
</dbReference>
<keyword evidence="2 6" id="KW-0812">Transmembrane</keyword>
<evidence type="ECO:0000256" key="5">
    <source>
        <dbReference type="SAM" id="MobiDB-lite"/>
    </source>
</evidence>
<name>A0LRA0_ACIC1</name>
<evidence type="ECO:0000256" key="2">
    <source>
        <dbReference type="ARBA" id="ARBA00022692"/>
    </source>
</evidence>
<proteinExistence type="predicted"/>
<dbReference type="STRING" id="351607.Acel_0185"/>
<reference evidence="8 9" key="1">
    <citation type="journal article" date="2009" name="Genome Res.">
        <title>Complete genome of the cellulolytic thermophile Acidothermus cellulolyticus 11B provides insights into its ecophysiological and evolutionary adaptations.</title>
        <authorList>
            <person name="Barabote R.D."/>
            <person name="Xie G."/>
            <person name="Leu D.H."/>
            <person name="Normand P."/>
            <person name="Necsulea A."/>
            <person name="Daubin V."/>
            <person name="Medigue C."/>
            <person name="Adney W.S."/>
            <person name="Xu X.C."/>
            <person name="Lapidus A."/>
            <person name="Parales R.E."/>
            <person name="Detter C."/>
            <person name="Pujic P."/>
            <person name="Bruce D."/>
            <person name="Lavire C."/>
            <person name="Challacombe J.F."/>
            <person name="Brettin T.S."/>
            <person name="Berry A.M."/>
        </authorList>
    </citation>
    <scope>NUCLEOTIDE SEQUENCE [LARGE SCALE GENOMIC DNA]</scope>
    <source>
        <strain evidence="9">ATCC 43068 / DSM 8971 / 11B</strain>
    </source>
</reference>
<dbReference type="OrthoDB" id="5241565at2"/>
<dbReference type="Proteomes" id="UP000008221">
    <property type="component" value="Chromosome"/>
</dbReference>
<evidence type="ECO:0000313" key="9">
    <source>
        <dbReference type="Proteomes" id="UP000008221"/>
    </source>
</evidence>
<keyword evidence="4 6" id="KW-0472">Membrane</keyword>
<feature type="transmembrane region" description="Helical" evidence="6">
    <location>
        <begin position="246"/>
        <end position="263"/>
    </location>
</feature>
<dbReference type="EMBL" id="CP000481">
    <property type="protein sequence ID" value="ABK51960.1"/>
    <property type="molecule type" value="Genomic_DNA"/>
</dbReference>
<feature type="transmembrane region" description="Helical" evidence="6">
    <location>
        <begin position="120"/>
        <end position="138"/>
    </location>
</feature>
<dbReference type="PANTHER" id="PTHR31310:SF7">
    <property type="entry name" value="PA-PHOSPHATASE RELATED-FAMILY PROTEIN DDB_G0268928"/>
    <property type="match status" value="1"/>
</dbReference>
<dbReference type="HOGENOM" id="CLU_056733_1_0_11"/>
<evidence type="ECO:0000259" key="7">
    <source>
        <dbReference type="Pfam" id="PF14378"/>
    </source>
</evidence>
<feature type="transmembrane region" description="Helical" evidence="6">
    <location>
        <begin position="53"/>
        <end position="71"/>
    </location>
</feature>
<dbReference type="AlphaFoldDB" id="A0LRA0"/>
<organism evidence="8 9">
    <name type="scientific">Acidothermus cellulolyticus (strain ATCC 43068 / DSM 8971 / 11B)</name>
    <dbReference type="NCBI Taxonomy" id="351607"/>
    <lineage>
        <taxon>Bacteria</taxon>
        <taxon>Bacillati</taxon>
        <taxon>Actinomycetota</taxon>
        <taxon>Actinomycetes</taxon>
        <taxon>Acidothermales</taxon>
        <taxon>Acidothermaceae</taxon>
        <taxon>Acidothermus</taxon>
    </lineage>
</organism>
<comment type="subcellular location">
    <subcellularLocation>
        <location evidence="1">Membrane</location>
        <topology evidence="1">Multi-pass membrane protein</topology>
    </subcellularLocation>
</comment>
<dbReference type="InterPro" id="IPR052185">
    <property type="entry name" value="IPC_Synthase-Related"/>
</dbReference>
<feature type="compositionally biased region" description="Basic and acidic residues" evidence="5">
    <location>
        <begin position="327"/>
        <end position="350"/>
    </location>
</feature>
<dbReference type="GO" id="GO:0016020">
    <property type="term" value="C:membrane"/>
    <property type="evidence" value="ECO:0007669"/>
    <property type="project" value="UniProtKB-SubCell"/>
</dbReference>
<feature type="domain" description="Inositolphosphotransferase Aur1/Ipt1" evidence="7">
    <location>
        <begin position="88"/>
        <end position="262"/>
    </location>
</feature>
<dbReference type="InParanoid" id="A0LRA0"/>
<feature type="transmembrane region" description="Helical" evidence="6">
    <location>
        <begin position="224"/>
        <end position="240"/>
    </location>
</feature>
<keyword evidence="3 6" id="KW-1133">Transmembrane helix</keyword>
<sequence>MPRLMLPWQAAALIAVACVVVGEGARGIAWLYRRRVRRELPDNAGRTISGGAAFFREAGIIFALYGLWQLAGSYSLGRSSDAVAHGAWVWHVERLWHLPDEAAVQRLIIGTPWLVRACNVYYATMHFGALILLLLWLFFRHRDAYPRARFTIAATTAACLVVALVPVAPPRLVNVGMIDVARVYHESVYTSTLTVDQYSAMPSVHVAWAAIVPLVVVRAGRSRWRWLTILHFPLTVFVVVATANHYWADGIVALFLLAMVLAAQHVGDRLRRRVPWTRQKSTAVIRRSPRSADSPATPIVHPTANRSQRTPAPGRLPLRPFPAGSGSDRHTGPRRPEAPARRPDRDFRPD</sequence>
<feature type="transmembrane region" description="Helical" evidence="6">
    <location>
        <begin position="198"/>
        <end position="217"/>
    </location>
</feature>
<evidence type="ECO:0000256" key="3">
    <source>
        <dbReference type="ARBA" id="ARBA00022989"/>
    </source>
</evidence>
<accession>A0LRA0</accession>